<evidence type="ECO:0000256" key="1">
    <source>
        <dbReference type="ARBA" id="ARBA00010088"/>
    </source>
</evidence>
<organism evidence="4 5">
    <name type="scientific">Aequorivita aurantiaca</name>
    <dbReference type="NCBI Taxonomy" id="3053356"/>
    <lineage>
        <taxon>Bacteria</taxon>
        <taxon>Pseudomonadati</taxon>
        <taxon>Bacteroidota</taxon>
        <taxon>Flavobacteriia</taxon>
        <taxon>Flavobacteriales</taxon>
        <taxon>Flavobacteriaceae</taxon>
        <taxon>Aequorivita</taxon>
    </lineage>
</organism>
<keyword evidence="5" id="KW-1185">Reference proteome</keyword>
<evidence type="ECO:0000313" key="4">
    <source>
        <dbReference type="EMBL" id="MDN3724512.1"/>
    </source>
</evidence>
<evidence type="ECO:0000259" key="3">
    <source>
        <dbReference type="Pfam" id="PF00561"/>
    </source>
</evidence>
<dbReference type="Gene3D" id="3.40.50.1820">
    <property type="entry name" value="alpha/beta hydrolase"/>
    <property type="match status" value="1"/>
</dbReference>
<dbReference type="InterPro" id="IPR002410">
    <property type="entry name" value="Peptidase_S33"/>
</dbReference>
<name>A0ABT8DHY0_9FLAO</name>
<dbReference type="Proteomes" id="UP001244787">
    <property type="component" value="Unassembled WGS sequence"/>
</dbReference>
<dbReference type="RefSeq" id="WP_290254603.1">
    <property type="nucleotide sequence ID" value="NZ_JAUGQQ010000005.1"/>
</dbReference>
<dbReference type="EMBL" id="JAUGQQ010000005">
    <property type="protein sequence ID" value="MDN3724512.1"/>
    <property type="molecule type" value="Genomic_DNA"/>
</dbReference>
<dbReference type="InterPro" id="IPR050471">
    <property type="entry name" value="AB_hydrolase"/>
</dbReference>
<dbReference type="InterPro" id="IPR029058">
    <property type="entry name" value="AB_hydrolase_fold"/>
</dbReference>
<comment type="caution">
    <text evidence="4">The sequence shown here is derived from an EMBL/GenBank/DDBJ whole genome shotgun (WGS) entry which is preliminary data.</text>
</comment>
<reference evidence="4 5" key="1">
    <citation type="submission" date="2023-06" db="EMBL/GenBank/DDBJ databases">
        <authorList>
            <person name="Ye Y.-Q."/>
            <person name="Du Z.-J."/>
        </authorList>
    </citation>
    <scope>NUCLEOTIDE SEQUENCE [LARGE SCALE GENOMIC DNA]</scope>
    <source>
        <strain evidence="4 5">SDUM287046</strain>
    </source>
</reference>
<dbReference type="SUPFAM" id="SSF53474">
    <property type="entry name" value="alpha/beta-Hydrolases"/>
    <property type="match status" value="1"/>
</dbReference>
<accession>A0ABT8DHY0</accession>
<evidence type="ECO:0000313" key="5">
    <source>
        <dbReference type="Proteomes" id="UP001244787"/>
    </source>
</evidence>
<keyword evidence="2 4" id="KW-0378">Hydrolase</keyword>
<gene>
    <name evidence="4" type="ORF">QRD02_08965</name>
</gene>
<comment type="similarity">
    <text evidence="1">Belongs to the peptidase S33 family.</text>
</comment>
<feature type="domain" description="AB hydrolase-1" evidence="3">
    <location>
        <begin position="41"/>
        <end position="283"/>
    </location>
</feature>
<dbReference type="PANTHER" id="PTHR43433:SF1">
    <property type="entry name" value="BLL5160 PROTEIN"/>
    <property type="match status" value="1"/>
</dbReference>
<dbReference type="Pfam" id="PF00561">
    <property type="entry name" value="Abhydrolase_1"/>
    <property type="match status" value="1"/>
</dbReference>
<proteinExistence type="inferred from homology"/>
<dbReference type="InterPro" id="IPR000073">
    <property type="entry name" value="AB_hydrolase_1"/>
</dbReference>
<dbReference type="GO" id="GO:0016787">
    <property type="term" value="F:hydrolase activity"/>
    <property type="evidence" value="ECO:0007669"/>
    <property type="project" value="UniProtKB-KW"/>
</dbReference>
<evidence type="ECO:0000256" key="2">
    <source>
        <dbReference type="ARBA" id="ARBA00022801"/>
    </source>
</evidence>
<protein>
    <submittedName>
        <fullName evidence="4">Alpha/beta hydrolase</fullName>
    </submittedName>
</protein>
<sequence length="303" mass="34655">MRKIIVLFFFLILNQTFFSQQHNYIFRSDSKIHYQTFGKGKPILIINGGPGMSSEGFVQLATELSKNNQTILYDQRGTGLSTINKINKSTITMDLMVEDIEVLREHLQLESWIIMGHSFGGMLAYYYASKFPKRVEAMIQSSSGGMNLAFLSTLNTRERLSQPQQDSLLHYENKILNGDNSYQTRLKRGLFLAPAYLYNKKYVPTIAARLTQGNSQINNLVWEDLQKMPFNVTKEMASYKNPVILLHGANDIVPIEIAKNAKIILSNSLLIIFEESGHYGWLEEKEKFFSETGQFLKSINNKN</sequence>
<dbReference type="PANTHER" id="PTHR43433">
    <property type="entry name" value="HYDROLASE, ALPHA/BETA FOLD FAMILY PROTEIN"/>
    <property type="match status" value="1"/>
</dbReference>
<dbReference type="PRINTS" id="PR00793">
    <property type="entry name" value="PROAMNOPTASE"/>
</dbReference>